<evidence type="ECO:0000256" key="4">
    <source>
        <dbReference type="ARBA" id="ARBA00022984"/>
    </source>
</evidence>
<accession>A0A921LM65</accession>
<organism evidence="8 9">
    <name type="scientific">Subdoligranulum variabile</name>
    <dbReference type="NCBI Taxonomy" id="214851"/>
    <lineage>
        <taxon>Bacteria</taxon>
        <taxon>Bacillati</taxon>
        <taxon>Bacillota</taxon>
        <taxon>Clostridia</taxon>
        <taxon>Eubacteriales</taxon>
        <taxon>Oscillospiraceae</taxon>
        <taxon>Subdoligranulum</taxon>
    </lineage>
</organism>
<reference evidence="8" key="1">
    <citation type="journal article" date="2021" name="PeerJ">
        <title>Extensive microbial diversity within the chicken gut microbiome revealed by metagenomics and culture.</title>
        <authorList>
            <person name="Gilroy R."/>
            <person name="Ravi A."/>
            <person name="Getino M."/>
            <person name="Pursley I."/>
            <person name="Horton D.L."/>
            <person name="Alikhan N.F."/>
            <person name="Baker D."/>
            <person name="Gharbi K."/>
            <person name="Hall N."/>
            <person name="Watson M."/>
            <person name="Adriaenssens E.M."/>
            <person name="Foster-Nyarko E."/>
            <person name="Jarju S."/>
            <person name="Secka A."/>
            <person name="Antonio M."/>
            <person name="Oren A."/>
            <person name="Chaudhuri R.R."/>
            <person name="La Ragione R."/>
            <person name="Hildebrand F."/>
            <person name="Pallen M.J."/>
        </authorList>
    </citation>
    <scope>NUCLEOTIDE SEQUENCE</scope>
    <source>
        <strain evidence="8">ChiBcec21-2208</strain>
    </source>
</reference>
<evidence type="ECO:0000256" key="3">
    <source>
        <dbReference type="ARBA" id="ARBA00022960"/>
    </source>
</evidence>
<comment type="catalytic activity">
    <reaction evidence="1 7">
        <text>L-glutamate = D-glutamate</text>
        <dbReference type="Rhea" id="RHEA:12813"/>
        <dbReference type="ChEBI" id="CHEBI:29985"/>
        <dbReference type="ChEBI" id="CHEBI:29986"/>
        <dbReference type="EC" id="5.1.1.3"/>
    </reaction>
</comment>
<evidence type="ECO:0000256" key="2">
    <source>
        <dbReference type="ARBA" id="ARBA00013090"/>
    </source>
</evidence>
<dbReference type="EC" id="5.1.1.3" evidence="2 7"/>
<dbReference type="InterPro" id="IPR004391">
    <property type="entry name" value="Glu_race"/>
</dbReference>
<feature type="binding site" evidence="7">
    <location>
        <begin position="187"/>
        <end position="188"/>
    </location>
    <ligand>
        <name>substrate</name>
    </ligand>
</feature>
<comment type="function">
    <text evidence="7">Provides the (R)-glutamate required for cell wall biosynthesis.</text>
</comment>
<comment type="caution">
    <text evidence="7">Lacks conserved residue(s) required for the propagation of feature annotation.</text>
</comment>
<evidence type="ECO:0000256" key="7">
    <source>
        <dbReference type="HAMAP-Rule" id="MF_00258"/>
    </source>
</evidence>
<dbReference type="PANTHER" id="PTHR21198:SF2">
    <property type="entry name" value="GLUTAMATE RACEMASE"/>
    <property type="match status" value="1"/>
</dbReference>
<feature type="active site" description="Proton donor/acceptor" evidence="7">
    <location>
        <position position="186"/>
    </location>
</feature>
<dbReference type="InterPro" id="IPR015942">
    <property type="entry name" value="Asp/Glu/hydantoin_racemase"/>
</dbReference>
<comment type="pathway">
    <text evidence="7">Cell wall biogenesis; peptidoglycan biosynthesis.</text>
</comment>
<feature type="active site" description="Proton donor/acceptor" evidence="7">
    <location>
        <position position="73"/>
    </location>
</feature>
<comment type="caution">
    <text evidence="8">The sequence shown here is derived from an EMBL/GenBank/DDBJ whole genome shotgun (WGS) entry which is preliminary data.</text>
</comment>
<evidence type="ECO:0000256" key="6">
    <source>
        <dbReference type="ARBA" id="ARBA00023316"/>
    </source>
</evidence>
<name>A0A921LM65_9FIRM</name>
<reference evidence="8" key="2">
    <citation type="submission" date="2021-09" db="EMBL/GenBank/DDBJ databases">
        <authorList>
            <person name="Gilroy R."/>
        </authorList>
    </citation>
    <scope>NUCLEOTIDE SEQUENCE</scope>
    <source>
        <strain evidence="8">ChiBcec21-2208</strain>
    </source>
</reference>
<dbReference type="HAMAP" id="MF_00258">
    <property type="entry name" value="Glu_racemase"/>
    <property type="match status" value="1"/>
</dbReference>
<protein>
    <recommendedName>
        <fullName evidence="2 7">Glutamate racemase</fullName>
        <ecNumber evidence="2 7">5.1.1.3</ecNumber>
    </recommendedName>
</protein>
<dbReference type="FunFam" id="3.40.50.1860:FF:000001">
    <property type="entry name" value="Glutamate racemase"/>
    <property type="match status" value="1"/>
</dbReference>
<dbReference type="SUPFAM" id="SSF53681">
    <property type="entry name" value="Aspartate/glutamate racemase"/>
    <property type="match status" value="2"/>
</dbReference>
<dbReference type="NCBIfam" id="TIGR00067">
    <property type="entry name" value="glut_race"/>
    <property type="match status" value="1"/>
</dbReference>
<evidence type="ECO:0000313" key="9">
    <source>
        <dbReference type="Proteomes" id="UP000782880"/>
    </source>
</evidence>
<gene>
    <name evidence="7 8" type="primary">murI</name>
    <name evidence="8" type="ORF">K8V20_00340</name>
</gene>
<evidence type="ECO:0000256" key="1">
    <source>
        <dbReference type="ARBA" id="ARBA00001602"/>
    </source>
</evidence>
<keyword evidence="3 7" id="KW-0133">Cell shape</keyword>
<dbReference type="GO" id="GO:0008360">
    <property type="term" value="P:regulation of cell shape"/>
    <property type="evidence" value="ECO:0007669"/>
    <property type="project" value="UniProtKB-KW"/>
</dbReference>
<feature type="binding site" evidence="7">
    <location>
        <begin position="42"/>
        <end position="43"/>
    </location>
    <ligand>
        <name>substrate</name>
    </ligand>
</feature>
<dbReference type="PROSITE" id="PS00924">
    <property type="entry name" value="ASP_GLU_RACEMASE_2"/>
    <property type="match status" value="1"/>
</dbReference>
<sequence>MDTRPIGVFDSGLGGLTAVRQLRRVLPGEDIVYFGDTGRVPYGSRAHDTIVQYARQDIHFLLERGVKFIIAACGTVSSTFPPEEAARLPVPYTGVVGAASRAAVAATRNRKIGIIGTAATIRSGSYAKVIRDMMPDVEITAKACPLFVPLVESGYVQDGNPVTKLVIADYLESVRASGIDTLILGCTHYPLLKKMIGDYVGESVTLIDSGKVTAQAAAEALADLDLLSGRTEGGTARYYVSDTPDNFAEQEMLFLGEYAGGPVERIAIESY</sequence>
<dbReference type="EMBL" id="DYVE01000010">
    <property type="protein sequence ID" value="HJG27086.1"/>
    <property type="molecule type" value="Genomic_DNA"/>
</dbReference>
<dbReference type="AlphaFoldDB" id="A0A921LM65"/>
<dbReference type="GO" id="GO:0009252">
    <property type="term" value="P:peptidoglycan biosynthetic process"/>
    <property type="evidence" value="ECO:0007669"/>
    <property type="project" value="UniProtKB-UniRule"/>
</dbReference>
<evidence type="ECO:0000256" key="5">
    <source>
        <dbReference type="ARBA" id="ARBA00023235"/>
    </source>
</evidence>
<dbReference type="GO" id="GO:0008881">
    <property type="term" value="F:glutamate racemase activity"/>
    <property type="evidence" value="ECO:0007669"/>
    <property type="project" value="UniProtKB-UniRule"/>
</dbReference>
<keyword evidence="5 7" id="KW-0413">Isomerase</keyword>
<dbReference type="InterPro" id="IPR001920">
    <property type="entry name" value="Asp/Glu_race"/>
</dbReference>
<dbReference type="GO" id="GO:0071555">
    <property type="term" value="P:cell wall organization"/>
    <property type="evidence" value="ECO:0007669"/>
    <property type="project" value="UniProtKB-KW"/>
</dbReference>
<dbReference type="Pfam" id="PF01177">
    <property type="entry name" value="Asp_Glu_race"/>
    <property type="match status" value="1"/>
</dbReference>
<evidence type="ECO:0000313" key="8">
    <source>
        <dbReference type="EMBL" id="HJG27086.1"/>
    </source>
</evidence>
<comment type="similarity">
    <text evidence="7">Belongs to the aspartate/glutamate racemases family.</text>
</comment>
<dbReference type="Gene3D" id="3.40.50.1860">
    <property type="match status" value="2"/>
</dbReference>
<dbReference type="PANTHER" id="PTHR21198">
    <property type="entry name" value="GLUTAMATE RACEMASE"/>
    <property type="match status" value="1"/>
</dbReference>
<keyword evidence="6 7" id="KW-0961">Cell wall biogenesis/degradation</keyword>
<keyword evidence="4 7" id="KW-0573">Peptidoglycan synthesis</keyword>
<dbReference type="Proteomes" id="UP000782880">
    <property type="component" value="Unassembled WGS sequence"/>
</dbReference>
<proteinExistence type="inferred from homology"/>
<feature type="binding site" evidence="7">
    <location>
        <begin position="10"/>
        <end position="11"/>
    </location>
    <ligand>
        <name>substrate</name>
    </ligand>
</feature>
<dbReference type="InterPro" id="IPR033134">
    <property type="entry name" value="Asp/Glu_racemase_AS_2"/>
</dbReference>